<dbReference type="EMBL" id="CM035417">
    <property type="protein sequence ID" value="KAH7424086.1"/>
    <property type="molecule type" value="Genomic_DNA"/>
</dbReference>
<gene>
    <name evidence="1" type="ORF">KP509_12G089200</name>
</gene>
<organism evidence="1 2">
    <name type="scientific">Ceratopteris richardii</name>
    <name type="common">Triangle waterfern</name>
    <dbReference type="NCBI Taxonomy" id="49495"/>
    <lineage>
        <taxon>Eukaryota</taxon>
        <taxon>Viridiplantae</taxon>
        <taxon>Streptophyta</taxon>
        <taxon>Embryophyta</taxon>
        <taxon>Tracheophyta</taxon>
        <taxon>Polypodiopsida</taxon>
        <taxon>Polypodiidae</taxon>
        <taxon>Polypodiales</taxon>
        <taxon>Pteridineae</taxon>
        <taxon>Pteridaceae</taxon>
        <taxon>Parkerioideae</taxon>
        <taxon>Ceratopteris</taxon>
    </lineage>
</organism>
<name>A0A8T2TQS6_CERRI</name>
<dbReference type="AlphaFoldDB" id="A0A8T2TQS6"/>
<evidence type="ECO:0000313" key="1">
    <source>
        <dbReference type="EMBL" id="KAH7424086.1"/>
    </source>
</evidence>
<accession>A0A8T2TQS6</accession>
<sequence length="67" mass="7385">MRKAKIENLNYQQRRNTSKAMNVATQEERIFLSVKTDSNFSGLNKKLSENVVGTIIGAASAKRAISG</sequence>
<reference evidence="1" key="1">
    <citation type="submission" date="2021-08" db="EMBL/GenBank/DDBJ databases">
        <title>WGS assembly of Ceratopteris richardii.</title>
        <authorList>
            <person name="Marchant D.B."/>
            <person name="Chen G."/>
            <person name="Jenkins J."/>
            <person name="Shu S."/>
            <person name="Leebens-Mack J."/>
            <person name="Grimwood J."/>
            <person name="Schmutz J."/>
            <person name="Soltis P."/>
            <person name="Soltis D."/>
            <person name="Chen Z.-H."/>
        </authorList>
    </citation>
    <scope>NUCLEOTIDE SEQUENCE</scope>
    <source>
        <strain evidence="1">Whitten #5841</strain>
        <tissue evidence="1">Leaf</tissue>
    </source>
</reference>
<proteinExistence type="predicted"/>
<evidence type="ECO:0000313" key="2">
    <source>
        <dbReference type="Proteomes" id="UP000825935"/>
    </source>
</evidence>
<comment type="caution">
    <text evidence="1">The sequence shown here is derived from an EMBL/GenBank/DDBJ whole genome shotgun (WGS) entry which is preliminary data.</text>
</comment>
<dbReference type="Proteomes" id="UP000825935">
    <property type="component" value="Chromosome 12"/>
</dbReference>
<protein>
    <submittedName>
        <fullName evidence="1">Uncharacterized protein</fullName>
    </submittedName>
</protein>
<keyword evidence="2" id="KW-1185">Reference proteome</keyword>